<dbReference type="Proteomes" id="UP000235220">
    <property type="component" value="Chromosome 3"/>
</dbReference>
<dbReference type="InterPro" id="IPR013989">
    <property type="entry name" value="Dev_and_cell_death_domain"/>
</dbReference>
<evidence type="ECO:0000313" key="4">
    <source>
        <dbReference type="RefSeq" id="XP_018811552.2"/>
    </source>
</evidence>
<organism evidence="3 4">
    <name type="scientific">Juglans regia</name>
    <name type="common">English walnut</name>
    <dbReference type="NCBI Taxonomy" id="51240"/>
    <lineage>
        <taxon>Eukaryota</taxon>
        <taxon>Viridiplantae</taxon>
        <taxon>Streptophyta</taxon>
        <taxon>Embryophyta</taxon>
        <taxon>Tracheophyta</taxon>
        <taxon>Spermatophyta</taxon>
        <taxon>Magnoliopsida</taxon>
        <taxon>eudicotyledons</taxon>
        <taxon>Gunneridae</taxon>
        <taxon>Pentapetalae</taxon>
        <taxon>rosids</taxon>
        <taxon>fabids</taxon>
        <taxon>Fagales</taxon>
        <taxon>Juglandaceae</taxon>
        <taxon>Juglans</taxon>
    </lineage>
</organism>
<reference evidence="4" key="1">
    <citation type="submission" date="2025-08" db="UniProtKB">
        <authorList>
            <consortium name="RefSeq"/>
        </authorList>
    </citation>
    <scope>IDENTIFICATION</scope>
    <source>
        <tissue evidence="4">Leaves</tissue>
    </source>
</reference>
<feature type="region of interest" description="Disordered" evidence="1">
    <location>
        <begin position="537"/>
        <end position="556"/>
    </location>
</feature>
<keyword evidence="3" id="KW-1185">Reference proteome</keyword>
<feature type="compositionally biased region" description="Polar residues" evidence="1">
    <location>
        <begin position="429"/>
        <end position="444"/>
    </location>
</feature>
<dbReference type="GeneID" id="108984150"/>
<feature type="region of interest" description="Disordered" evidence="1">
    <location>
        <begin position="1139"/>
        <end position="1175"/>
    </location>
</feature>
<dbReference type="OrthoDB" id="1928633at2759"/>
<dbReference type="RefSeq" id="XP_018811552.2">
    <property type="nucleotide sequence ID" value="XM_018956007.2"/>
</dbReference>
<feature type="compositionally biased region" description="Polar residues" evidence="1">
    <location>
        <begin position="546"/>
        <end position="556"/>
    </location>
</feature>
<dbReference type="SMART" id="SM00767">
    <property type="entry name" value="DCD"/>
    <property type="match status" value="1"/>
</dbReference>
<dbReference type="PANTHER" id="PTHR46444">
    <property type="entry name" value="DCD (DEVELOPMENT AND CELL DEATH) DOMAIN PROTEIN-RELATED"/>
    <property type="match status" value="1"/>
</dbReference>
<feature type="compositionally biased region" description="Basic and acidic residues" evidence="1">
    <location>
        <begin position="1139"/>
        <end position="1166"/>
    </location>
</feature>
<feature type="domain" description="DCD" evidence="2">
    <location>
        <begin position="48"/>
        <end position="178"/>
    </location>
</feature>
<accession>A0A2I4DWM5</accession>
<evidence type="ECO:0000313" key="3">
    <source>
        <dbReference type="Proteomes" id="UP000235220"/>
    </source>
</evidence>
<proteinExistence type="predicted"/>
<dbReference type="KEGG" id="jre:108984150"/>
<dbReference type="PROSITE" id="PS51222">
    <property type="entry name" value="DCD"/>
    <property type="match status" value="1"/>
</dbReference>
<evidence type="ECO:0000259" key="2">
    <source>
        <dbReference type="PROSITE" id="PS51222"/>
    </source>
</evidence>
<sequence length="1296" mass="144782">MGNCFTYMIASCHPDIFFLVIIIVIEYNSTSKASMKFDNKRRGVPGHVPEYGAIFMSNSVTKRECYRRRLFGLPASQGSFVKHVKAGMILFLFEYEKRKLHGVFQACSDGARNIVPHAFRSSGKQFPCQVKMTPIWHCSPLVEAEFYEAIKENYFSANEFNFGLSEKQVHRLLSLFSLRKITNDLPQRQPNKVKVSTARTMGRGTRADDIEVLMSDNVKDRDDPDDYDRPLLLTDDTLKSSGYFIERERDEGRFANSFGVGNKYNVYNELGPVTRNEYLGDSLATVGRDGGRFAVCERSGSECTLASEDGPVMSNGHSGFLLGTVTQAPDNGRFATTERLKCDRDMDDGFVPSFSAVCPSILQPNLNRSIYSHKPISEAGSVVQDQLRPHSTFSGSIEPQISYPLRSTLYGDAIGMSTGPFDPDIAGINSRQSSPSEIDHSSNSLQERSFFGKYARNLVRSPRNQSYFPLVGPNDIKKCPNDSSGLGNCVPFSIHNHQENFCYGTSKPFSGASYFENSTTEISENKGFKGLSFSKRPSAPEPLLETGNSGNENKFPSSYSSSPGIYPCLNFDYGFPVESQGKLEHAVRKEEMSKVYTGNRQLSNKYQVQLHCNEPKSLSHDLSCRQYSENMFSGCEKSGNGVFSRLALGSDVYGQENGHYVDHEECNKDKSADEVVAMLSQSRRCHRSKIKGSSIHSDFNFDYEFPVESQENLEHEGMQLEETKELLTGNIPLLNKGQLQLHGGDYSLEHKGRCDHEPKSLNHDLNCREEGRNSVFSRLALASDVLERENGVEVGHGECDGDKSADEIMTTLRQSHSQWAKTKKSSIHPSFNFDYEFPVESQGNHKHEGMRLEEKKKSYSGNIPLSNKGQVQLHCYDYSLEHRGTCQSKSLNHDLNRHRHSGNMFSGREKGKTSVFSRLALASDVFEQENGDADGLEEERDRDKSADKIMAMSHQSLCPWAKTAKSKSLFKQHDVENFGNKKETTFYPKLEGDCLEMNLKEIKMNKTSIVEEIVDKTGEGTFVDFNHQSARGTPYVDFKRRSEVWKIHDDTKSRVCDEIAGSDCLSGVQRKRRKLIRPNFSQSLDVLSQESCFNSEDKKESCKALVGSYDKENKLSSSAELLHVTCSNSCEDKNINIDVERGSNHGDSKAGSHETFSRLDRKESSKDAGINNNCQDKIPNADDGLGIKDPMADQLSLGCLIPATSSSESFIESAEEYAGGIVNGDGQHGKKLPQSVENANDLCPVSGEIAIGDAMNSLSNQICTMRKIREEFVEISVDEDNRNHQQLTPGSIVKQS</sequence>
<dbReference type="Pfam" id="PF10539">
    <property type="entry name" value="Dev_Cell_Death"/>
    <property type="match status" value="1"/>
</dbReference>
<feature type="region of interest" description="Disordered" evidence="1">
    <location>
        <begin position="424"/>
        <end position="444"/>
    </location>
</feature>
<evidence type="ECO:0000256" key="1">
    <source>
        <dbReference type="SAM" id="MobiDB-lite"/>
    </source>
</evidence>
<protein>
    <submittedName>
        <fullName evidence="4">Uncharacterized protein LOC108984150</fullName>
    </submittedName>
</protein>
<gene>
    <name evidence="4" type="primary">LOC108984150</name>
</gene>
<dbReference type="InParanoid" id="A0A2I4DWM5"/>
<dbReference type="PANTHER" id="PTHR46444:SF9">
    <property type="entry name" value="DCD (DEVELOPMENT AND CELL DEATH) DOMAIN PROTEIN"/>
    <property type="match status" value="1"/>
</dbReference>
<name>A0A2I4DWM5_JUGRE</name>